<evidence type="ECO:0000313" key="2">
    <source>
        <dbReference type="Proteomes" id="UP001554427"/>
    </source>
</evidence>
<gene>
    <name evidence="1" type="ORF">ABVT42_21740</name>
</gene>
<reference evidence="1 2" key="1">
    <citation type="submission" date="2024-06" db="EMBL/GenBank/DDBJ databases">
        <title>Aliikangiella maris sp. nov., sp. nov., a phycosphere bacterium isolated from seawater and ecosystem role in Phaeocystis globosa blooms.</title>
        <authorList>
            <person name="Li F."/>
        </authorList>
    </citation>
    <scope>NUCLEOTIDE SEQUENCE [LARGE SCALE GENOMIC DNA]</scope>
    <source>
        <strain evidence="1 2">GXAS 306</strain>
    </source>
</reference>
<feature type="non-terminal residue" evidence="1">
    <location>
        <position position="79"/>
    </location>
</feature>
<name>A0ABV3MV73_9GAMM</name>
<dbReference type="EMBL" id="JBFDAH010000066">
    <property type="protein sequence ID" value="MEW4368097.1"/>
    <property type="molecule type" value="Genomic_DNA"/>
</dbReference>
<protein>
    <submittedName>
        <fullName evidence="1">Uncharacterized protein</fullName>
    </submittedName>
</protein>
<sequence>MCQLEPASKDIKSINVQEIKISAHQVRYRRERWKTVDGEEILGELPEEVKGYHFGPSLRQFVLYQYFHNHVTQPLLLNQ</sequence>
<proteinExistence type="predicted"/>
<dbReference type="Proteomes" id="UP001554427">
    <property type="component" value="Unassembled WGS sequence"/>
</dbReference>
<evidence type="ECO:0000313" key="1">
    <source>
        <dbReference type="EMBL" id="MEW4368097.1"/>
    </source>
</evidence>
<keyword evidence="2" id="KW-1185">Reference proteome</keyword>
<accession>A0ABV3MV73</accession>
<organism evidence="1 2">
    <name type="scientific">Aliikangiella maris</name>
    <dbReference type="NCBI Taxonomy" id="3162458"/>
    <lineage>
        <taxon>Bacteria</taxon>
        <taxon>Pseudomonadati</taxon>
        <taxon>Pseudomonadota</taxon>
        <taxon>Gammaproteobacteria</taxon>
        <taxon>Oceanospirillales</taxon>
        <taxon>Pleioneaceae</taxon>
        <taxon>Aliikangiella</taxon>
    </lineage>
</organism>
<comment type="caution">
    <text evidence="1">The sequence shown here is derived from an EMBL/GenBank/DDBJ whole genome shotgun (WGS) entry which is preliminary data.</text>
</comment>